<protein>
    <recommendedName>
        <fullName evidence="3">Carbohydrate kinase PfkB domain-containing protein</fullName>
    </recommendedName>
</protein>
<dbReference type="PANTHER" id="PTHR10584">
    <property type="entry name" value="SUGAR KINASE"/>
    <property type="match status" value="1"/>
</dbReference>
<dbReference type="Pfam" id="PF00294">
    <property type="entry name" value="PfkB"/>
    <property type="match status" value="1"/>
</dbReference>
<name>A0A556RTK6_9GAMM</name>
<dbReference type="GO" id="GO:0016301">
    <property type="term" value="F:kinase activity"/>
    <property type="evidence" value="ECO:0007669"/>
    <property type="project" value="UniProtKB-KW"/>
</dbReference>
<dbReference type="PANTHER" id="PTHR10584:SF166">
    <property type="entry name" value="RIBOKINASE"/>
    <property type="match status" value="1"/>
</dbReference>
<keyword evidence="1" id="KW-0808">Transferase</keyword>
<comment type="caution">
    <text evidence="4">The sequence shown here is derived from an EMBL/GenBank/DDBJ whole genome shotgun (WGS) entry which is preliminary data.</text>
</comment>
<sequence>MTILTVGFTCLDLVCFTSSDFEQSGTIPSDKIVRCGGGSCANTAYLLALWGESIYHISHLNDDTYANQIVCELTDAGVNTEQFIFSEKMITPLEAITIDEQTGAQTVISHRLTKPPKLTETEKNKLNCFIQTVSGYKHDIVVLMDEYEAELSEYIINHLPKTKVIMSIDSLSDSSLYLAQHVDYLIVTERFACAFLKLKKFANSEEIKRAIKKLRNLTKGIIIIRLREKGCAYLDHKQLIIIPNFKNQSFDKTTESDIFQGAFAYGISYGWPLQKTLLFANLSVAAKNKQKRGRSAMPNLVDISRAGKIFNKDFYQHF</sequence>
<evidence type="ECO:0000259" key="3">
    <source>
        <dbReference type="Pfam" id="PF00294"/>
    </source>
</evidence>
<keyword evidence="2" id="KW-0418">Kinase</keyword>
<evidence type="ECO:0000313" key="4">
    <source>
        <dbReference type="EMBL" id="TSJ92198.1"/>
    </source>
</evidence>
<evidence type="ECO:0000256" key="2">
    <source>
        <dbReference type="ARBA" id="ARBA00022777"/>
    </source>
</evidence>
<proteinExistence type="predicted"/>
<feature type="domain" description="Carbohydrate kinase PfkB" evidence="3">
    <location>
        <begin position="3"/>
        <end position="290"/>
    </location>
</feature>
<dbReference type="RefSeq" id="WP_144188227.1">
    <property type="nucleotide sequence ID" value="NZ_VMHL01000001.1"/>
</dbReference>
<gene>
    <name evidence="4" type="ORF">FPQ14_02835</name>
</gene>
<dbReference type="EMBL" id="VMHL01000001">
    <property type="protein sequence ID" value="TSJ92198.1"/>
    <property type="molecule type" value="Genomic_DNA"/>
</dbReference>
<evidence type="ECO:0000313" key="5">
    <source>
        <dbReference type="Proteomes" id="UP000319138"/>
    </source>
</evidence>
<dbReference type="InterPro" id="IPR029056">
    <property type="entry name" value="Ribokinase-like"/>
</dbReference>
<dbReference type="Gene3D" id="3.40.1190.20">
    <property type="match status" value="1"/>
</dbReference>
<organism evidence="4 5">
    <name type="scientific">Gilliamella apicola</name>
    <dbReference type="NCBI Taxonomy" id="1196095"/>
    <lineage>
        <taxon>Bacteria</taxon>
        <taxon>Pseudomonadati</taxon>
        <taxon>Pseudomonadota</taxon>
        <taxon>Gammaproteobacteria</taxon>
        <taxon>Orbales</taxon>
        <taxon>Orbaceae</taxon>
        <taxon>Gilliamella</taxon>
    </lineage>
</organism>
<dbReference type="InterPro" id="IPR011611">
    <property type="entry name" value="PfkB_dom"/>
</dbReference>
<accession>A0A556RTK6</accession>
<dbReference type="AlphaFoldDB" id="A0A556RTK6"/>
<dbReference type="Proteomes" id="UP000319138">
    <property type="component" value="Unassembled WGS sequence"/>
</dbReference>
<evidence type="ECO:0000256" key="1">
    <source>
        <dbReference type="ARBA" id="ARBA00022679"/>
    </source>
</evidence>
<dbReference type="SUPFAM" id="SSF53613">
    <property type="entry name" value="Ribokinase-like"/>
    <property type="match status" value="1"/>
</dbReference>
<reference evidence="4 5" key="1">
    <citation type="submission" date="2019-07" db="EMBL/GenBank/DDBJ databases">
        <title>Gilliamella genomes.</title>
        <authorList>
            <person name="Zheng H."/>
        </authorList>
    </citation>
    <scope>NUCLEOTIDE SEQUENCE [LARGE SCALE GENOMIC DNA]</scope>
    <source>
        <strain evidence="4 5">W8131</strain>
    </source>
</reference>